<gene>
    <name evidence="3" type="primary">Acey_s0150.g2773</name>
    <name evidence="3" type="ORF">Y032_0150g2773</name>
</gene>
<dbReference type="Proteomes" id="UP000024635">
    <property type="component" value="Unassembled WGS sequence"/>
</dbReference>
<evidence type="ECO:0000313" key="3">
    <source>
        <dbReference type="EMBL" id="EYB96472.1"/>
    </source>
</evidence>
<evidence type="ECO:0000313" key="4">
    <source>
        <dbReference type="Proteomes" id="UP000024635"/>
    </source>
</evidence>
<sequence length="74" mass="8247">MPNGKVYMVVPFAVMTIIAAALTLLFLPETMGTPLSETIEQVEGEEQYVPQEMQPLRTKETDETEPPEPPSEEP</sequence>
<keyword evidence="2" id="KW-0812">Transmembrane</keyword>
<evidence type="ECO:0008006" key="5">
    <source>
        <dbReference type="Google" id="ProtNLM"/>
    </source>
</evidence>
<evidence type="ECO:0000256" key="2">
    <source>
        <dbReference type="SAM" id="Phobius"/>
    </source>
</evidence>
<reference evidence="4" key="1">
    <citation type="journal article" date="2015" name="Nat. Genet.">
        <title>The genome and transcriptome of the zoonotic hookworm Ancylostoma ceylanicum identify infection-specific gene families.</title>
        <authorList>
            <person name="Schwarz E.M."/>
            <person name="Hu Y."/>
            <person name="Antoshechkin I."/>
            <person name="Miller M.M."/>
            <person name="Sternberg P.W."/>
            <person name="Aroian R.V."/>
        </authorList>
    </citation>
    <scope>NUCLEOTIDE SEQUENCE</scope>
    <source>
        <strain evidence="4">HY135</strain>
    </source>
</reference>
<keyword evidence="2" id="KW-1133">Transmembrane helix</keyword>
<feature type="region of interest" description="Disordered" evidence="1">
    <location>
        <begin position="43"/>
        <end position="74"/>
    </location>
</feature>
<proteinExistence type="predicted"/>
<keyword evidence="4" id="KW-1185">Reference proteome</keyword>
<comment type="caution">
    <text evidence="3">The sequence shown here is derived from an EMBL/GenBank/DDBJ whole genome shotgun (WGS) entry which is preliminary data.</text>
</comment>
<dbReference type="EMBL" id="JARK01001486">
    <property type="protein sequence ID" value="EYB96472.1"/>
    <property type="molecule type" value="Genomic_DNA"/>
</dbReference>
<name>A0A016T1B7_9BILA</name>
<organism evidence="3 4">
    <name type="scientific">Ancylostoma ceylanicum</name>
    <dbReference type="NCBI Taxonomy" id="53326"/>
    <lineage>
        <taxon>Eukaryota</taxon>
        <taxon>Metazoa</taxon>
        <taxon>Ecdysozoa</taxon>
        <taxon>Nematoda</taxon>
        <taxon>Chromadorea</taxon>
        <taxon>Rhabditida</taxon>
        <taxon>Rhabditina</taxon>
        <taxon>Rhabditomorpha</taxon>
        <taxon>Strongyloidea</taxon>
        <taxon>Ancylostomatidae</taxon>
        <taxon>Ancylostomatinae</taxon>
        <taxon>Ancylostoma</taxon>
    </lineage>
</organism>
<evidence type="ECO:0000256" key="1">
    <source>
        <dbReference type="SAM" id="MobiDB-lite"/>
    </source>
</evidence>
<feature type="transmembrane region" description="Helical" evidence="2">
    <location>
        <begin position="6"/>
        <end position="27"/>
    </location>
</feature>
<dbReference type="AlphaFoldDB" id="A0A016T1B7"/>
<feature type="compositionally biased region" description="Acidic residues" evidence="1">
    <location>
        <begin position="62"/>
        <end position="74"/>
    </location>
</feature>
<accession>A0A016T1B7</accession>
<keyword evidence="2" id="KW-0472">Membrane</keyword>
<dbReference type="OrthoDB" id="3936150at2759"/>
<protein>
    <recommendedName>
        <fullName evidence="5">Major facilitator superfamily (MFS) profile domain-containing protein</fullName>
    </recommendedName>
</protein>